<organism evidence="2">
    <name type="scientific">Pararge aegeria</name>
    <name type="common">speckled wood butterfly</name>
    <dbReference type="NCBI Taxonomy" id="116150"/>
    <lineage>
        <taxon>Eukaryota</taxon>
        <taxon>Metazoa</taxon>
        <taxon>Ecdysozoa</taxon>
        <taxon>Arthropoda</taxon>
        <taxon>Hexapoda</taxon>
        <taxon>Insecta</taxon>
        <taxon>Pterygota</taxon>
        <taxon>Neoptera</taxon>
        <taxon>Endopterygota</taxon>
        <taxon>Lepidoptera</taxon>
        <taxon>Glossata</taxon>
        <taxon>Ditrysia</taxon>
        <taxon>Papilionoidea</taxon>
        <taxon>Nymphalidae</taxon>
        <taxon>Satyrinae</taxon>
        <taxon>Satyrini</taxon>
        <taxon>Parargina</taxon>
        <taxon>Pararge</taxon>
    </lineage>
</organism>
<feature type="non-terminal residue" evidence="2">
    <location>
        <position position="1"/>
    </location>
</feature>
<reference evidence="2" key="1">
    <citation type="journal article" date="2013" name="BMC Genomics">
        <title>Unscrambling butterfly oogenesis.</title>
        <authorList>
            <person name="Carter J.M."/>
            <person name="Baker S.C."/>
            <person name="Pink R."/>
            <person name="Carter D.R."/>
            <person name="Collins A."/>
            <person name="Tomlin J."/>
            <person name="Gibbs M."/>
            <person name="Breuker C.J."/>
        </authorList>
    </citation>
    <scope>NUCLEOTIDE SEQUENCE</scope>
    <source>
        <tissue evidence="2">Ovary</tissue>
    </source>
</reference>
<feature type="compositionally biased region" description="Basic and acidic residues" evidence="1">
    <location>
        <begin position="18"/>
        <end position="29"/>
    </location>
</feature>
<dbReference type="AlphaFoldDB" id="S4PII0"/>
<dbReference type="EMBL" id="GAIX01002952">
    <property type="protein sequence ID" value="JAA89608.1"/>
    <property type="molecule type" value="Transcribed_RNA"/>
</dbReference>
<feature type="region of interest" description="Disordered" evidence="1">
    <location>
        <begin position="1"/>
        <end position="38"/>
    </location>
</feature>
<evidence type="ECO:0000256" key="1">
    <source>
        <dbReference type="SAM" id="MobiDB-lite"/>
    </source>
</evidence>
<protein>
    <submittedName>
        <fullName evidence="2">Pre-mRNA cleavage complex 2 protein Pcf11</fullName>
    </submittedName>
</protein>
<sequence>TKEEPPKEEETQVEVEEDKAAEPIEIKDIDEGEESDDEDVVEVVEPEPVQPVEVDAIDEDDGDEDDVVLKAEPVEQVLVEDADTDDETVAERATRDRTHQEEFAKIKVKQEPIDPDDEPIITAEVESTPPTIDTTHNTVTSSIDGNMQLDDAAPASAFPLGGIRINISKSIPSFINNHDDKML</sequence>
<feature type="compositionally biased region" description="Basic and acidic residues" evidence="1">
    <location>
        <begin position="1"/>
        <end position="10"/>
    </location>
</feature>
<feature type="non-terminal residue" evidence="2">
    <location>
        <position position="183"/>
    </location>
</feature>
<name>S4PII0_9NEOP</name>
<proteinExistence type="predicted"/>
<evidence type="ECO:0000313" key="2">
    <source>
        <dbReference type="EMBL" id="JAA89608.1"/>
    </source>
</evidence>
<reference evidence="2" key="2">
    <citation type="submission" date="2013-05" db="EMBL/GenBank/DDBJ databases">
        <authorList>
            <person name="Carter J.-M."/>
            <person name="Baker S.C."/>
            <person name="Pink R."/>
            <person name="Carter D.R.F."/>
            <person name="Collins A."/>
            <person name="Tomlin J."/>
            <person name="Gibbs M."/>
            <person name="Breuker C.J."/>
        </authorList>
    </citation>
    <scope>NUCLEOTIDE SEQUENCE</scope>
    <source>
        <tissue evidence="2">Ovary</tissue>
    </source>
</reference>
<accession>S4PII0</accession>